<comment type="caution">
    <text evidence="1">The sequence shown here is derived from an EMBL/GenBank/DDBJ whole genome shotgun (WGS) entry which is preliminary data.</text>
</comment>
<keyword evidence="2" id="KW-1185">Reference proteome</keyword>
<dbReference type="EMBL" id="AVOT02064873">
    <property type="protein sequence ID" value="MBW0557147.1"/>
    <property type="molecule type" value="Genomic_DNA"/>
</dbReference>
<evidence type="ECO:0000313" key="2">
    <source>
        <dbReference type="Proteomes" id="UP000765509"/>
    </source>
</evidence>
<proteinExistence type="predicted"/>
<accession>A0A9Q3J846</accession>
<protein>
    <submittedName>
        <fullName evidence="1">Uncharacterized protein</fullName>
    </submittedName>
</protein>
<name>A0A9Q3J846_9BASI</name>
<dbReference type="AlphaFoldDB" id="A0A9Q3J846"/>
<dbReference type="Proteomes" id="UP000765509">
    <property type="component" value="Unassembled WGS sequence"/>
</dbReference>
<reference evidence="1" key="1">
    <citation type="submission" date="2021-03" db="EMBL/GenBank/DDBJ databases">
        <title>Draft genome sequence of rust myrtle Austropuccinia psidii MF-1, a brazilian biotype.</title>
        <authorList>
            <person name="Quecine M.C."/>
            <person name="Pachon D.M.R."/>
            <person name="Bonatelli M.L."/>
            <person name="Correr F.H."/>
            <person name="Franceschini L.M."/>
            <person name="Leite T.F."/>
            <person name="Margarido G.R.A."/>
            <person name="Almeida C.A."/>
            <person name="Ferrarezi J.A."/>
            <person name="Labate C.A."/>
        </authorList>
    </citation>
    <scope>NUCLEOTIDE SEQUENCE</scope>
    <source>
        <strain evidence="1">MF-1</strain>
    </source>
</reference>
<sequence length="278" mass="30525">MSGSTHLKKGSDDDADAKPLSNEGVYLLLNSLQSKVSSLKLAQIQLLHLALYSPPPALSLYHHNLCTASSAYDHFMQKLYRADNQSNHLQNNSSNFPKWAAGLNRVLCIALNSELSVKDCPSLLEKCFPQENRAISHFIDTTLPRDFALCIGVVPACTTAKEFFDAIKTRCFPGNCFQKLKVGCDLLDMLVENSTSQPKPNSAIILTLCRTFAIFKKLGVEANELEGLLAQAACHTPPTLDQVAFDQLVMAALQAKGKEKPLSTFVGQVILNMSQKNR</sequence>
<gene>
    <name evidence="1" type="ORF">O181_096862</name>
</gene>
<evidence type="ECO:0000313" key="1">
    <source>
        <dbReference type="EMBL" id="MBW0557147.1"/>
    </source>
</evidence>
<dbReference type="OrthoDB" id="2505547at2759"/>
<organism evidence="1 2">
    <name type="scientific">Austropuccinia psidii MF-1</name>
    <dbReference type="NCBI Taxonomy" id="1389203"/>
    <lineage>
        <taxon>Eukaryota</taxon>
        <taxon>Fungi</taxon>
        <taxon>Dikarya</taxon>
        <taxon>Basidiomycota</taxon>
        <taxon>Pucciniomycotina</taxon>
        <taxon>Pucciniomycetes</taxon>
        <taxon>Pucciniales</taxon>
        <taxon>Sphaerophragmiaceae</taxon>
        <taxon>Austropuccinia</taxon>
    </lineage>
</organism>